<dbReference type="Pfam" id="PF02518">
    <property type="entry name" value="HATPase_c"/>
    <property type="match status" value="1"/>
</dbReference>
<dbReference type="SMART" id="SM00433">
    <property type="entry name" value="TOP2c"/>
    <property type="match status" value="1"/>
</dbReference>
<dbReference type="CDD" id="cd02440">
    <property type="entry name" value="AdoMet_MTases"/>
    <property type="match status" value="1"/>
</dbReference>
<comment type="catalytic activity">
    <reaction evidence="1">
        <text>ATP-dependent breakage, passage and rejoining of double-stranded DNA.</text>
        <dbReference type="EC" id="5.6.2.2"/>
    </reaction>
</comment>
<dbReference type="EC" id="5.6.2.2" evidence="4"/>
<sequence>MTEAPSTETAPAAPYDASSIVVFTGLQAVRRNPSMYIGSTDSDGLHHLVLELLDNAVDEYEAGHCREVSVVLHVDGSCAVEDDGRGIPVDPHPETGRPACEVVLTTLHAGGKFAGAAYTHSAGLHGVGLSCVNALADRLRLEVRRDGVRYRQEFSRGEPRTGVIEEGACTGQGTTVVFHPDPAIFGGHEFSARVIRARLQEIAFLHPGLAVRFADRRTGERTEFVCTGGVRGFLEHLNRAAATVNPVLVVTRSGGVSFDVAFQWTEGYAEDVRSFVNGVRTEQGGVHVEGLRAALAQAIDRYAAAHGMQDTRTGETITAMDVLEGLTAVVSVRMDGPEFDGQTKKRLRGPEVGRLVHECVGREFSARMEADEGLGRRIVARVLDATRARLAARLAGRSARFEPRELSIDYSHYRRQFGIRSRNWHDSCTWLTDEGLLAGHAALCDVPADARLLDVCCGSGVVGHAFKGRVGEMIGLDLTPEMVELASTRLDRVDQGTVYDLPYPDADFDLVVTREVLHLLPQPQRPLAEIFRVLRPGGQFIVGQIVPYADEDAYWMYRVFKKKQPLLQHMFREEEFRSLLLDAGFTGLRMEEYRLWESIDRWIDTHETTPARRREVQRLFHQAPREVRDVHPFEVLADGSIRDRWRWCVYSLRKPR</sequence>
<dbReference type="InterPro" id="IPR036890">
    <property type="entry name" value="HATPase_C_sf"/>
</dbReference>
<dbReference type="CDD" id="cd00822">
    <property type="entry name" value="TopoII_Trans_DNA_gyrase"/>
    <property type="match status" value="1"/>
</dbReference>
<evidence type="ECO:0000259" key="10">
    <source>
        <dbReference type="SMART" id="SM00387"/>
    </source>
</evidence>
<dbReference type="InterPro" id="IPR029063">
    <property type="entry name" value="SAM-dependent_MTases_sf"/>
</dbReference>
<keyword evidence="12" id="KW-1185">Reference proteome</keyword>
<dbReference type="InterPro" id="IPR014721">
    <property type="entry name" value="Ribsml_uS5_D2-typ_fold_subgr"/>
</dbReference>
<dbReference type="PRINTS" id="PR01159">
    <property type="entry name" value="DNAGYRASEB"/>
</dbReference>
<keyword evidence="9" id="KW-0413">Isomerase</keyword>
<dbReference type="InterPro" id="IPR013506">
    <property type="entry name" value="Topo_IIA_bsu_dom2"/>
</dbReference>
<evidence type="ECO:0000256" key="2">
    <source>
        <dbReference type="ARBA" id="ARBA00001946"/>
    </source>
</evidence>
<dbReference type="PANTHER" id="PTHR45866">
    <property type="entry name" value="DNA GYRASE/TOPOISOMERASE SUBUNIT B"/>
    <property type="match status" value="1"/>
</dbReference>
<comment type="caution">
    <text evidence="11">The sequence shown here is derived from an EMBL/GenBank/DDBJ whole genome shotgun (WGS) entry which is preliminary data.</text>
</comment>
<evidence type="ECO:0000256" key="6">
    <source>
        <dbReference type="ARBA" id="ARBA00022840"/>
    </source>
</evidence>
<evidence type="ECO:0000256" key="3">
    <source>
        <dbReference type="ARBA" id="ARBA00010708"/>
    </source>
</evidence>
<comment type="similarity">
    <text evidence="3">Belongs to the type II topoisomerase GyrB family.</text>
</comment>
<keyword evidence="5" id="KW-0547">Nucleotide-binding</keyword>
<evidence type="ECO:0000313" key="11">
    <source>
        <dbReference type="EMBL" id="GAA2405237.1"/>
    </source>
</evidence>
<dbReference type="EMBL" id="BAAARW010000003">
    <property type="protein sequence ID" value="GAA2405237.1"/>
    <property type="molecule type" value="Genomic_DNA"/>
</dbReference>
<dbReference type="SUPFAM" id="SSF55874">
    <property type="entry name" value="ATPase domain of HSP90 chaperone/DNA topoisomerase II/histidine kinase"/>
    <property type="match status" value="1"/>
</dbReference>
<dbReference type="Gene3D" id="3.30.230.10">
    <property type="match status" value="1"/>
</dbReference>
<dbReference type="InterPro" id="IPR003594">
    <property type="entry name" value="HATPase_dom"/>
</dbReference>
<dbReference type="RefSeq" id="WP_344587408.1">
    <property type="nucleotide sequence ID" value="NZ_BAAARW010000003.1"/>
</dbReference>
<dbReference type="Pfam" id="PF08241">
    <property type="entry name" value="Methyltransf_11"/>
    <property type="match status" value="1"/>
</dbReference>
<evidence type="ECO:0000256" key="8">
    <source>
        <dbReference type="ARBA" id="ARBA00023125"/>
    </source>
</evidence>
<evidence type="ECO:0000256" key="9">
    <source>
        <dbReference type="ARBA" id="ARBA00023235"/>
    </source>
</evidence>
<keyword evidence="7" id="KW-0799">Topoisomerase</keyword>
<accession>A0ABN3IJI0</accession>
<gene>
    <name evidence="11" type="ORF">GCM10010191_11310</name>
</gene>
<evidence type="ECO:0000256" key="5">
    <source>
        <dbReference type="ARBA" id="ARBA00022741"/>
    </source>
</evidence>
<dbReference type="SUPFAM" id="SSF53335">
    <property type="entry name" value="S-adenosyl-L-methionine-dependent methyltransferases"/>
    <property type="match status" value="1"/>
</dbReference>
<organism evidence="11 12">
    <name type="scientific">Actinomadura vinacea</name>
    <dbReference type="NCBI Taxonomy" id="115336"/>
    <lineage>
        <taxon>Bacteria</taxon>
        <taxon>Bacillati</taxon>
        <taxon>Actinomycetota</taxon>
        <taxon>Actinomycetes</taxon>
        <taxon>Streptosporangiales</taxon>
        <taxon>Thermomonosporaceae</taxon>
        <taxon>Actinomadura</taxon>
    </lineage>
</organism>
<name>A0ABN3IJI0_9ACTN</name>
<dbReference type="PRINTS" id="PR00418">
    <property type="entry name" value="TPI2FAMILY"/>
</dbReference>
<dbReference type="Proteomes" id="UP001501231">
    <property type="component" value="Unassembled WGS sequence"/>
</dbReference>
<evidence type="ECO:0000256" key="7">
    <source>
        <dbReference type="ARBA" id="ARBA00023029"/>
    </source>
</evidence>
<evidence type="ECO:0000313" key="12">
    <source>
        <dbReference type="Proteomes" id="UP001501231"/>
    </source>
</evidence>
<dbReference type="CDD" id="cd16928">
    <property type="entry name" value="HATPase_GyrB-like"/>
    <property type="match status" value="1"/>
</dbReference>
<dbReference type="InterPro" id="IPR000565">
    <property type="entry name" value="Topo_IIA_B"/>
</dbReference>
<dbReference type="SMART" id="SM00387">
    <property type="entry name" value="HATPase_c"/>
    <property type="match status" value="1"/>
</dbReference>
<evidence type="ECO:0000256" key="1">
    <source>
        <dbReference type="ARBA" id="ARBA00000185"/>
    </source>
</evidence>
<evidence type="ECO:0000256" key="4">
    <source>
        <dbReference type="ARBA" id="ARBA00012895"/>
    </source>
</evidence>
<keyword evidence="6" id="KW-0067">ATP-binding</keyword>
<comment type="cofactor">
    <cofactor evidence="2">
        <name>Mg(2+)</name>
        <dbReference type="ChEBI" id="CHEBI:18420"/>
    </cofactor>
</comment>
<proteinExistence type="inferred from homology"/>
<dbReference type="Gene3D" id="3.30.565.10">
    <property type="entry name" value="Histidine kinase-like ATPase, C-terminal domain"/>
    <property type="match status" value="1"/>
</dbReference>
<feature type="domain" description="Histidine kinase/HSP90-like ATPase" evidence="10">
    <location>
        <begin position="40"/>
        <end position="184"/>
    </location>
</feature>
<dbReference type="InterPro" id="IPR001241">
    <property type="entry name" value="Topo_IIA"/>
</dbReference>
<keyword evidence="8" id="KW-0238">DNA-binding</keyword>
<dbReference type="PANTHER" id="PTHR45866:SF1">
    <property type="entry name" value="DNA GYRASE SUBUNIT B, MITOCHONDRIAL"/>
    <property type="match status" value="1"/>
</dbReference>
<dbReference type="InterPro" id="IPR020568">
    <property type="entry name" value="Ribosomal_Su5_D2-typ_SF"/>
</dbReference>
<dbReference type="Pfam" id="PF00204">
    <property type="entry name" value="DNA_gyraseB"/>
    <property type="match status" value="1"/>
</dbReference>
<dbReference type="SUPFAM" id="SSF54211">
    <property type="entry name" value="Ribosomal protein S5 domain 2-like"/>
    <property type="match status" value="1"/>
</dbReference>
<dbReference type="Gene3D" id="3.40.50.150">
    <property type="entry name" value="Vaccinia Virus protein VP39"/>
    <property type="match status" value="1"/>
</dbReference>
<protein>
    <recommendedName>
        <fullName evidence="4">DNA topoisomerase (ATP-hydrolyzing)</fullName>
        <ecNumber evidence="4">5.6.2.2</ecNumber>
    </recommendedName>
</protein>
<reference evidence="11 12" key="1">
    <citation type="journal article" date="2019" name="Int. J. Syst. Evol. Microbiol.">
        <title>The Global Catalogue of Microorganisms (GCM) 10K type strain sequencing project: providing services to taxonomists for standard genome sequencing and annotation.</title>
        <authorList>
            <consortium name="The Broad Institute Genomics Platform"/>
            <consortium name="The Broad Institute Genome Sequencing Center for Infectious Disease"/>
            <person name="Wu L."/>
            <person name="Ma J."/>
        </authorList>
    </citation>
    <scope>NUCLEOTIDE SEQUENCE [LARGE SCALE GENOMIC DNA]</scope>
    <source>
        <strain evidence="11 12">JCM 3325</strain>
    </source>
</reference>
<dbReference type="InterPro" id="IPR013216">
    <property type="entry name" value="Methyltransf_11"/>
</dbReference>